<feature type="domain" description="Homing endonuclease LAGLIDADG" evidence="2">
    <location>
        <begin position="31"/>
        <end position="124"/>
    </location>
</feature>
<name>A0A8K1RBV9_9AGAM</name>
<keyword evidence="3" id="KW-0496">Mitochondrion</keyword>
<geneLocation type="mitochondrion" evidence="3"/>
<evidence type="ECO:0000259" key="2">
    <source>
        <dbReference type="Pfam" id="PF00961"/>
    </source>
</evidence>
<dbReference type="Pfam" id="PF00961">
    <property type="entry name" value="LAGLIDADG_1"/>
    <property type="match status" value="2"/>
</dbReference>
<gene>
    <name evidence="3" type="primary">orf269</name>
</gene>
<organism evidence="3">
    <name type="scientific">Mutinus fleischeri</name>
    <dbReference type="NCBI Taxonomy" id="2218478"/>
    <lineage>
        <taxon>Eukaryota</taxon>
        <taxon>Fungi</taxon>
        <taxon>Dikarya</taxon>
        <taxon>Basidiomycota</taxon>
        <taxon>Agaricomycotina</taxon>
        <taxon>Agaricomycetes</taxon>
        <taxon>Phallomycetidae</taxon>
        <taxon>Phallales</taxon>
        <taxon>Phallaceae</taxon>
        <taxon>Mutinus</taxon>
    </lineage>
</organism>
<dbReference type="GO" id="GO:0004519">
    <property type="term" value="F:endonuclease activity"/>
    <property type="evidence" value="ECO:0007669"/>
    <property type="project" value="InterPro"/>
</dbReference>
<dbReference type="AlphaFoldDB" id="A0A8K1RBV9"/>
<evidence type="ECO:0000313" key="3">
    <source>
        <dbReference type="EMBL" id="UEK25995.1"/>
    </source>
</evidence>
<evidence type="ECO:0000256" key="1">
    <source>
        <dbReference type="ARBA" id="ARBA00002670"/>
    </source>
</evidence>
<dbReference type="InterPro" id="IPR051289">
    <property type="entry name" value="LAGLIDADG_Endonuclease"/>
</dbReference>
<dbReference type="SUPFAM" id="SSF55608">
    <property type="entry name" value="Homing endonucleases"/>
    <property type="match status" value="2"/>
</dbReference>
<accession>A0A8K1RBV9</accession>
<feature type="domain" description="Homing endonuclease LAGLIDADG" evidence="2">
    <location>
        <begin position="170"/>
        <end position="266"/>
    </location>
</feature>
<dbReference type="PANTHER" id="PTHR36181">
    <property type="entry name" value="INTRON-ENCODED ENDONUCLEASE AI3-RELATED"/>
    <property type="match status" value="1"/>
</dbReference>
<dbReference type="InterPro" id="IPR004860">
    <property type="entry name" value="LAGLIDADG_dom"/>
</dbReference>
<comment type="function">
    <text evidence="1">Mitochondrial DNA endonuclease involved in intron homing.</text>
</comment>
<protein>
    <recommendedName>
        <fullName evidence="2">Homing endonuclease LAGLIDADG domain-containing protein</fullName>
    </recommendedName>
</protein>
<dbReference type="GO" id="GO:0005739">
    <property type="term" value="C:mitochondrion"/>
    <property type="evidence" value="ECO:0007669"/>
    <property type="project" value="UniProtKB-ARBA"/>
</dbReference>
<proteinExistence type="predicted"/>
<dbReference type="EMBL" id="OK338766">
    <property type="protein sequence ID" value="UEK25995.1"/>
    <property type="molecule type" value="Genomic_DNA"/>
</dbReference>
<reference evidence="3" key="1">
    <citation type="submission" date="2021-09" db="EMBL/GenBank/DDBJ databases">
        <authorList>
            <person name="Yan R."/>
        </authorList>
    </citation>
    <scope>NUCLEOTIDE SEQUENCE</scope>
</reference>
<dbReference type="Gene3D" id="3.10.28.10">
    <property type="entry name" value="Homing endonucleases"/>
    <property type="match status" value="2"/>
</dbReference>
<sequence length="269" mass="31601">MKKYIENQVLMRNKFLLDSGKGLKFYIEQFWVGLLEGDGSIVIRRNKGNKSYGVFEISLKYLTKNEELLKLISYFIGGTVYYEKKNKEIIKVKWLAISKKDVQNCVNILTKYPLLTSRKICQLDHLLKCIEIQDWNYHLNTRAHKYDMQPNLIEYNTDFKIPTYFKGWVSGFVEAEGCFRMNKNKASSFYISQNNDLYIIKAIQTLFNSNHKIGIHKDLRTKVDLSYKNVHYRISISGKPCLNLIKNHFSNYPLLGNKLESYSNWSNSI</sequence>
<dbReference type="InterPro" id="IPR027434">
    <property type="entry name" value="Homing_endonucl"/>
</dbReference>
<dbReference type="PANTHER" id="PTHR36181:SF2">
    <property type="entry name" value="INTRON-ENCODED ENDONUCLEASE AI3-RELATED"/>
    <property type="match status" value="1"/>
</dbReference>